<dbReference type="InterPro" id="IPR007565">
    <property type="entry name" value="4HFCP_synth"/>
</dbReference>
<dbReference type="PIRSF" id="PIRSF015957">
    <property type="entry name" value="UCP015957"/>
    <property type="match status" value="1"/>
</dbReference>
<evidence type="ECO:0000256" key="5">
    <source>
        <dbReference type="ARBA" id="ARBA00032523"/>
    </source>
</evidence>
<dbReference type="OrthoDB" id="7580479at2"/>
<evidence type="ECO:0000313" key="9">
    <source>
        <dbReference type="Proteomes" id="UP000269692"/>
    </source>
</evidence>
<accession>A0A3L7A029</accession>
<dbReference type="Pfam" id="PF04476">
    <property type="entry name" value="4HFCP_synth"/>
    <property type="match status" value="1"/>
</dbReference>
<gene>
    <name evidence="8" type="ORF">D9R14_20375</name>
</gene>
<keyword evidence="3" id="KW-0456">Lyase</keyword>
<protein>
    <recommendedName>
        <fullName evidence="2">(5-formylfuran-3-yl)methyl phosphate synthase</fullName>
        <ecNumber evidence="2">4.2.3.153</ecNumber>
    </recommendedName>
    <alternativeName>
        <fullName evidence="5">4-(hydroxymethyl)-2-furancarboxaldehyde-phosphate synthase</fullName>
    </alternativeName>
</protein>
<comment type="catalytic activity">
    <reaction evidence="6">
        <text>2 D-glyceraldehyde 3-phosphate = 4-(hydroxymethyl)-2-furancarboxaldehyde phosphate + phosphate + 2 H2O</text>
        <dbReference type="Rhea" id="RHEA:43536"/>
        <dbReference type="ChEBI" id="CHEBI:15377"/>
        <dbReference type="ChEBI" id="CHEBI:43474"/>
        <dbReference type="ChEBI" id="CHEBI:59776"/>
        <dbReference type="ChEBI" id="CHEBI:83407"/>
        <dbReference type="EC" id="4.2.3.153"/>
    </reaction>
</comment>
<name>A0A3L7A029_9HYPH</name>
<evidence type="ECO:0000313" key="8">
    <source>
        <dbReference type="EMBL" id="RLP73643.1"/>
    </source>
</evidence>
<dbReference type="EC" id="4.2.3.153" evidence="2"/>
<keyword evidence="9" id="KW-1185">Reference proteome</keyword>
<evidence type="ECO:0000256" key="1">
    <source>
        <dbReference type="ARBA" id="ARBA00003810"/>
    </source>
</evidence>
<evidence type="ECO:0000256" key="3">
    <source>
        <dbReference type="ARBA" id="ARBA00023239"/>
    </source>
</evidence>
<organism evidence="8 9">
    <name type="scientific">Xanthobacter tagetidis</name>
    <dbReference type="NCBI Taxonomy" id="60216"/>
    <lineage>
        <taxon>Bacteria</taxon>
        <taxon>Pseudomonadati</taxon>
        <taxon>Pseudomonadota</taxon>
        <taxon>Alphaproteobacteria</taxon>
        <taxon>Hyphomicrobiales</taxon>
        <taxon>Xanthobacteraceae</taxon>
        <taxon>Xanthobacter</taxon>
    </lineage>
</organism>
<dbReference type="EMBL" id="RCTF01000022">
    <property type="protein sequence ID" value="RLP73643.1"/>
    <property type="molecule type" value="Genomic_DNA"/>
</dbReference>
<dbReference type="Proteomes" id="UP000269692">
    <property type="component" value="Unassembled WGS sequence"/>
</dbReference>
<keyword evidence="4" id="KW-0704">Schiff base</keyword>
<evidence type="ECO:0000256" key="7">
    <source>
        <dbReference type="PIRSR" id="PIRSR015957-1"/>
    </source>
</evidence>
<comment type="function">
    <text evidence="1">Catalyzes the formation of 4-(hydroxymethyl)-2-furancarboxaldehyde phosphate (4-HFC-P) from two molecules of glyceraldehyde-3-P (GA-3-P).</text>
</comment>
<evidence type="ECO:0000256" key="6">
    <source>
        <dbReference type="ARBA" id="ARBA00047628"/>
    </source>
</evidence>
<dbReference type="GO" id="GO:0016829">
    <property type="term" value="F:lyase activity"/>
    <property type="evidence" value="ECO:0007669"/>
    <property type="project" value="UniProtKB-KW"/>
</dbReference>
<reference evidence="8 9" key="1">
    <citation type="submission" date="2018-10" db="EMBL/GenBank/DDBJ databases">
        <title>Xanthobacter tagetidis genome sequencing and assembly.</title>
        <authorList>
            <person name="Maclea K.S."/>
            <person name="Goen A.E."/>
            <person name="Fatima S.A."/>
        </authorList>
    </citation>
    <scope>NUCLEOTIDE SEQUENCE [LARGE SCALE GENOMIC DNA]</scope>
    <source>
        <strain evidence="8 9">ATCC 700314</strain>
    </source>
</reference>
<feature type="active site" description="Schiff-base intermediate with substrate" evidence="7">
    <location>
        <position position="15"/>
    </location>
</feature>
<evidence type="ECO:0000256" key="2">
    <source>
        <dbReference type="ARBA" id="ARBA00012553"/>
    </source>
</evidence>
<dbReference type="AlphaFoldDB" id="A0A3L7A029"/>
<sequence length="223" mass="21712">MDAAIAGGADIVDLKDPAKGALGAWEAAALAAAVARWRALPPGGPLLSATIGDHPLEPGALCAAAARVADSGVPLVKIGFALSPATGPETLAACLAALAPLARAHRLIAVLFADLGPDLAAVPAFAGAGFAGVMLDTADKRAGGLRAHLDDRALAGFLAAARAHKLMSGLAGALALADAAPLAALGPDYLGFRGALCAEGRTGALDPARLAAVRAALAYAAAA</sequence>
<feature type="active site" description="Proton acceptor" evidence="7">
    <location>
        <position position="77"/>
    </location>
</feature>
<evidence type="ECO:0000256" key="4">
    <source>
        <dbReference type="ARBA" id="ARBA00023270"/>
    </source>
</evidence>
<proteinExistence type="predicted"/>
<comment type="caution">
    <text evidence="8">The sequence shown here is derived from an EMBL/GenBank/DDBJ whole genome shotgun (WGS) entry which is preliminary data.</text>
</comment>